<dbReference type="RefSeq" id="WP_133396943.1">
    <property type="nucleotide sequence ID" value="NZ_SNAA01000010.1"/>
</dbReference>
<feature type="signal peptide" evidence="5">
    <location>
        <begin position="1"/>
        <end position="25"/>
    </location>
</feature>
<gene>
    <name evidence="7" type="ORF">E2L08_10015</name>
</gene>
<evidence type="ECO:0000256" key="5">
    <source>
        <dbReference type="SAM" id="SignalP"/>
    </source>
</evidence>
<proteinExistence type="predicted"/>
<evidence type="ECO:0000256" key="2">
    <source>
        <dbReference type="ARBA" id="ARBA00023136"/>
    </source>
</evidence>
<organism evidence="7 8">
    <name type="scientific">Palleronia sediminis</name>
    <dbReference type="NCBI Taxonomy" id="2547833"/>
    <lineage>
        <taxon>Bacteria</taxon>
        <taxon>Pseudomonadati</taxon>
        <taxon>Pseudomonadota</taxon>
        <taxon>Alphaproteobacteria</taxon>
        <taxon>Rhodobacterales</taxon>
        <taxon>Roseobacteraceae</taxon>
        <taxon>Palleronia</taxon>
    </lineage>
</organism>
<name>A0A4R6A9I5_9RHOB</name>
<protein>
    <submittedName>
        <fullName evidence="7">OmpA family protein</fullName>
    </submittedName>
</protein>
<feature type="domain" description="OmpA-like" evidence="6">
    <location>
        <begin position="193"/>
        <end position="309"/>
    </location>
</feature>
<evidence type="ECO:0000313" key="7">
    <source>
        <dbReference type="EMBL" id="TDL79354.1"/>
    </source>
</evidence>
<evidence type="ECO:0000259" key="6">
    <source>
        <dbReference type="PROSITE" id="PS51123"/>
    </source>
</evidence>
<evidence type="ECO:0000256" key="4">
    <source>
        <dbReference type="PROSITE-ProRule" id="PRU00473"/>
    </source>
</evidence>
<evidence type="ECO:0000256" key="3">
    <source>
        <dbReference type="ARBA" id="ARBA00023237"/>
    </source>
</evidence>
<dbReference type="PANTHER" id="PTHR30329:SF21">
    <property type="entry name" value="LIPOPROTEIN YIAD-RELATED"/>
    <property type="match status" value="1"/>
</dbReference>
<dbReference type="PRINTS" id="PR01021">
    <property type="entry name" value="OMPADOMAIN"/>
</dbReference>
<dbReference type="Pfam" id="PF00691">
    <property type="entry name" value="OmpA"/>
    <property type="match status" value="1"/>
</dbReference>
<dbReference type="EMBL" id="SNAA01000010">
    <property type="protein sequence ID" value="TDL79354.1"/>
    <property type="molecule type" value="Genomic_DNA"/>
</dbReference>
<sequence length="309" mass="31603">MTRRAGGPGTALLLGAMLFAPGAVAALSLALPPDADLARELRSDAAAQVPAGPALNGEIPRVSLPGPTARRVWQIAGHGGTEALADTLRAQLDAAGWEVVFSCRSVDCGGFDFRFGSATLPGPEMLVDLGDFAYLLAAGPEGRERLALMVSTAGGVTYLQETRSEDAAAAPAAAAVPAAPTAGPAAGDVWAVLAAQGHAPLDDLSFSTGSSELDGGDFASLTELARGLIDDPAREIVLVGHTDAQGALEGNIALSRQRAEAVRRRLVQAYGVPPGQVRAQGVGYLAPRASNGTAEGRLFNRRVEVVLPD</sequence>
<dbReference type="InterPro" id="IPR036737">
    <property type="entry name" value="OmpA-like_sf"/>
</dbReference>
<dbReference type="Gene3D" id="3.30.1330.60">
    <property type="entry name" value="OmpA-like domain"/>
    <property type="match status" value="1"/>
</dbReference>
<comment type="caution">
    <text evidence="7">The sequence shown here is derived from an EMBL/GenBank/DDBJ whole genome shotgun (WGS) entry which is preliminary data.</text>
</comment>
<keyword evidence="8" id="KW-1185">Reference proteome</keyword>
<keyword evidence="5" id="KW-0732">Signal</keyword>
<dbReference type="Proteomes" id="UP000295701">
    <property type="component" value="Unassembled WGS sequence"/>
</dbReference>
<comment type="subcellular location">
    <subcellularLocation>
        <location evidence="1">Cell outer membrane</location>
    </subcellularLocation>
</comment>
<dbReference type="PROSITE" id="PS51123">
    <property type="entry name" value="OMPA_2"/>
    <property type="match status" value="1"/>
</dbReference>
<accession>A0A4R6A9I5</accession>
<dbReference type="AlphaFoldDB" id="A0A4R6A9I5"/>
<evidence type="ECO:0000313" key="8">
    <source>
        <dbReference type="Proteomes" id="UP000295701"/>
    </source>
</evidence>
<reference evidence="7 8" key="1">
    <citation type="submission" date="2019-03" db="EMBL/GenBank/DDBJ databases">
        <title>Primorskyibacter sp. SS33 isolated from sediments.</title>
        <authorList>
            <person name="Xunke S."/>
        </authorList>
    </citation>
    <scope>NUCLEOTIDE SEQUENCE [LARGE SCALE GENOMIC DNA]</scope>
    <source>
        <strain evidence="7 8">SS33</strain>
    </source>
</reference>
<dbReference type="InterPro" id="IPR006665">
    <property type="entry name" value="OmpA-like"/>
</dbReference>
<dbReference type="SUPFAM" id="SSF103088">
    <property type="entry name" value="OmpA-like"/>
    <property type="match status" value="1"/>
</dbReference>
<dbReference type="InterPro" id="IPR006664">
    <property type="entry name" value="OMP_bac"/>
</dbReference>
<dbReference type="OrthoDB" id="9792021at2"/>
<dbReference type="GO" id="GO:0009279">
    <property type="term" value="C:cell outer membrane"/>
    <property type="evidence" value="ECO:0007669"/>
    <property type="project" value="UniProtKB-SubCell"/>
</dbReference>
<evidence type="ECO:0000256" key="1">
    <source>
        <dbReference type="ARBA" id="ARBA00004442"/>
    </source>
</evidence>
<keyword evidence="2 4" id="KW-0472">Membrane</keyword>
<dbReference type="PANTHER" id="PTHR30329">
    <property type="entry name" value="STATOR ELEMENT OF FLAGELLAR MOTOR COMPLEX"/>
    <property type="match status" value="1"/>
</dbReference>
<keyword evidence="3" id="KW-0998">Cell outer membrane</keyword>
<dbReference type="InterPro" id="IPR050330">
    <property type="entry name" value="Bact_OuterMem_StrucFunc"/>
</dbReference>
<dbReference type="CDD" id="cd07185">
    <property type="entry name" value="OmpA_C-like"/>
    <property type="match status" value="1"/>
</dbReference>
<feature type="chain" id="PRO_5020356731" evidence="5">
    <location>
        <begin position="26"/>
        <end position="309"/>
    </location>
</feature>